<keyword evidence="2" id="KW-0378">Hydrolase</keyword>
<feature type="chain" id="PRO_5045515272" evidence="3">
    <location>
        <begin position="22"/>
        <end position="820"/>
    </location>
</feature>
<dbReference type="Gene3D" id="3.30.420.150">
    <property type="entry name" value="Exopolyphosphatase. Domain 2"/>
    <property type="match status" value="2"/>
</dbReference>
<dbReference type="InterPro" id="IPR000407">
    <property type="entry name" value="GDA1_CD39_NTPase"/>
</dbReference>
<dbReference type="Gene3D" id="3.30.420.40">
    <property type="match status" value="2"/>
</dbReference>
<feature type="signal peptide" evidence="3">
    <location>
        <begin position="1"/>
        <end position="21"/>
    </location>
</feature>
<organism evidence="4 5">
    <name type="scientific">Polyplax serrata</name>
    <name type="common">Common mouse louse</name>
    <dbReference type="NCBI Taxonomy" id="468196"/>
    <lineage>
        <taxon>Eukaryota</taxon>
        <taxon>Metazoa</taxon>
        <taxon>Ecdysozoa</taxon>
        <taxon>Arthropoda</taxon>
        <taxon>Hexapoda</taxon>
        <taxon>Insecta</taxon>
        <taxon>Pterygota</taxon>
        <taxon>Neoptera</taxon>
        <taxon>Paraneoptera</taxon>
        <taxon>Psocodea</taxon>
        <taxon>Troctomorpha</taxon>
        <taxon>Phthiraptera</taxon>
        <taxon>Anoplura</taxon>
        <taxon>Polyplacidae</taxon>
        <taxon>Polyplax</taxon>
    </lineage>
</organism>
<accession>A0ABR1B7Y9</accession>
<sequence>MFCLVGVLLALLCWNCLVVISADVPKQIRSIVIDAGSSGNRICAYTFTACPSDPNALTLAEEFNYDMEPGLSTFVNNPQKVERPLNRLLEQVKAKIPQNEWASTSIMLLATAGLRLVPAKQSKKILEVAADTLRSSGFRCGPQPAAIISGTEEGLLSWFTTNLILGTYYRNSPRLVAVLDVGGASAQVTFVPSSVTCYEEYTTHLRLWGHQYDVYSRSYLRLGLNEARKLILKCKKQNGETIFHSKCFPPQLKANWTFKGVNYEIHGNDPTTNTNSADGAGTAVDFSECEREVQEAVFKQVGNGKPPPLGQQTVYGISGLYYRACDSRVIPKKSLHGRATLQEMINKAKVVCAKEDPDKNFLCMDVTYLVVLLRDIYGISLSNKVNFAKFLRGHKVGAYVHIILWSCCNAFQSTFIDKLGYAVGLRRYVYSVVIHGGSTGTRLYCYGFYTTRSYRSLKLDKISQWTYTPPLHEFANNPSQALNGLTDLVNKAKGEIPKSQWADTSIVLMATTGVLNLPRSKSTVLLTVLKQYLRTTGFRASYDCVTLLDGDDEGLLSWFSLNLLLDRLHAKEPQTVAIADMGGMTVSVGFVPRGNNVLPREQYRHLTGMRIYQHKFEVYSQGYANFGLNEFRIKVLLAGGRTGSVCISPLIDTEWVYNNVRYNIRGVRRANQVGVYNPSFNMSMATKYTSPVVDYLKCERLVMNMVSQLERPPSLKGTELYITSAFFHRLSEGNAVTYNKGTAKIKCQETRKDEPFLCLDMIYMYVLLRDVFGYSQGDTIYTYEELYGKKINYGLGAAFLNLQTQILPREKYNNTITDDW</sequence>
<protein>
    <submittedName>
        <fullName evidence="4">Uncharacterized protein</fullName>
    </submittedName>
</protein>
<keyword evidence="5" id="KW-1185">Reference proteome</keyword>
<evidence type="ECO:0000313" key="4">
    <source>
        <dbReference type="EMBL" id="KAK6637797.1"/>
    </source>
</evidence>
<comment type="caution">
    <text evidence="4">The sequence shown here is derived from an EMBL/GenBank/DDBJ whole genome shotgun (WGS) entry which is preliminary data.</text>
</comment>
<keyword evidence="3" id="KW-0732">Signal</keyword>
<dbReference type="Pfam" id="PF01150">
    <property type="entry name" value="GDA1_CD39"/>
    <property type="match status" value="2"/>
</dbReference>
<evidence type="ECO:0000256" key="2">
    <source>
        <dbReference type="ARBA" id="ARBA00022801"/>
    </source>
</evidence>
<proteinExistence type="inferred from homology"/>
<gene>
    <name evidence="4" type="ORF">RUM44_008219</name>
</gene>
<comment type="similarity">
    <text evidence="1">Belongs to the GDA1/CD39 NTPase family.</text>
</comment>
<dbReference type="PANTHER" id="PTHR11782">
    <property type="entry name" value="ADENOSINE/GUANOSINE DIPHOSPHATASE"/>
    <property type="match status" value="1"/>
</dbReference>
<evidence type="ECO:0000256" key="3">
    <source>
        <dbReference type="SAM" id="SignalP"/>
    </source>
</evidence>
<evidence type="ECO:0000313" key="5">
    <source>
        <dbReference type="Proteomes" id="UP001359485"/>
    </source>
</evidence>
<dbReference type="EMBL" id="JAWJWF010000002">
    <property type="protein sequence ID" value="KAK6637797.1"/>
    <property type="molecule type" value="Genomic_DNA"/>
</dbReference>
<reference evidence="4 5" key="1">
    <citation type="submission" date="2023-09" db="EMBL/GenBank/DDBJ databases">
        <title>Genomes of two closely related lineages of the louse Polyplax serrata with different host specificities.</title>
        <authorList>
            <person name="Martinu J."/>
            <person name="Tarabai H."/>
            <person name="Stefka J."/>
            <person name="Hypsa V."/>
        </authorList>
    </citation>
    <scope>NUCLEOTIDE SEQUENCE [LARGE SCALE GENOMIC DNA]</scope>
    <source>
        <strain evidence="4">98ZLc_SE</strain>
    </source>
</reference>
<dbReference type="Proteomes" id="UP001359485">
    <property type="component" value="Unassembled WGS sequence"/>
</dbReference>
<evidence type="ECO:0000256" key="1">
    <source>
        <dbReference type="ARBA" id="ARBA00009283"/>
    </source>
</evidence>
<dbReference type="PANTHER" id="PTHR11782:SF127">
    <property type="entry name" value="NTPASE, ISOFORM F"/>
    <property type="match status" value="1"/>
</dbReference>
<name>A0ABR1B7Y9_POLSC</name>